<evidence type="ECO:0000313" key="3">
    <source>
        <dbReference type="EMBL" id="CAF4211835.1"/>
    </source>
</evidence>
<organism evidence="2 4">
    <name type="scientific">Didymodactylos carnosus</name>
    <dbReference type="NCBI Taxonomy" id="1234261"/>
    <lineage>
        <taxon>Eukaryota</taxon>
        <taxon>Metazoa</taxon>
        <taxon>Spiralia</taxon>
        <taxon>Gnathifera</taxon>
        <taxon>Rotifera</taxon>
        <taxon>Eurotatoria</taxon>
        <taxon>Bdelloidea</taxon>
        <taxon>Philodinida</taxon>
        <taxon>Philodinidae</taxon>
        <taxon>Didymodactylos</taxon>
    </lineage>
</organism>
<comment type="caution">
    <text evidence="2">The sequence shown here is derived from an EMBL/GenBank/DDBJ whole genome shotgun (WGS) entry which is preliminary data.</text>
</comment>
<gene>
    <name evidence="2" type="ORF">OVA965_LOCUS33216</name>
    <name evidence="3" type="ORF">TMI583_LOCUS34095</name>
</gene>
<reference evidence="2" key="1">
    <citation type="submission" date="2021-02" db="EMBL/GenBank/DDBJ databases">
        <authorList>
            <person name="Nowell W R."/>
        </authorList>
    </citation>
    <scope>NUCLEOTIDE SEQUENCE</scope>
</reference>
<accession>A0A8S2FAX4</accession>
<evidence type="ECO:0000313" key="4">
    <source>
        <dbReference type="Proteomes" id="UP000677228"/>
    </source>
</evidence>
<dbReference type="Proteomes" id="UP000682733">
    <property type="component" value="Unassembled WGS sequence"/>
</dbReference>
<protein>
    <submittedName>
        <fullName evidence="2">Uncharacterized protein</fullName>
    </submittedName>
</protein>
<feature type="compositionally biased region" description="Low complexity" evidence="1">
    <location>
        <begin position="54"/>
        <end position="77"/>
    </location>
</feature>
<dbReference type="AlphaFoldDB" id="A0A8S2FAX4"/>
<feature type="compositionally biased region" description="Polar residues" evidence="1">
    <location>
        <begin position="85"/>
        <end position="114"/>
    </location>
</feature>
<dbReference type="EMBL" id="CAJNOK010026649">
    <property type="protein sequence ID" value="CAF1406446.1"/>
    <property type="molecule type" value="Genomic_DNA"/>
</dbReference>
<dbReference type="EMBL" id="CAJOBA010048386">
    <property type="protein sequence ID" value="CAF4211835.1"/>
    <property type="molecule type" value="Genomic_DNA"/>
</dbReference>
<dbReference type="Proteomes" id="UP000677228">
    <property type="component" value="Unassembled WGS sequence"/>
</dbReference>
<proteinExistence type="predicted"/>
<evidence type="ECO:0000256" key="1">
    <source>
        <dbReference type="SAM" id="MobiDB-lite"/>
    </source>
</evidence>
<feature type="region of interest" description="Disordered" evidence="1">
    <location>
        <begin position="47"/>
        <end position="114"/>
    </location>
</feature>
<sequence>MRDVPVMREKLYRPQFTKQSKSFKLLRSRAEIDKEAAKFVKQRLDVMEHSQDVNNQNTNQGTGRNSSISSSSLQDSDSPVRKLQEMTSTSRHKTSTVWRTVSQSLTTVTDSDIG</sequence>
<evidence type="ECO:0000313" key="2">
    <source>
        <dbReference type="EMBL" id="CAF1406446.1"/>
    </source>
</evidence>
<name>A0A8S2FAX4_9BILA</name>